<keyword evidence="2" id="KW-1185">Reference proteome</keyword>
<dbReference type="Gene3D" id="3.40.1000.10">
    <property type="entry name" value="Mog1/PsbP, alpha/beta/alpha sandwich"/>
    <property type="match status" value="1"/>
</dbReference>
<reference evidence="1" key="1">
    <citation type="submission" date="2017-08" db="EMBL/GenBank/DDBJ databases">
        <authorList>
            <person name="Polle J.E."/>
            <person name="Barry K."/>
            <person name="Cushman J."/>
            <person name="Schmutz J."/>
            <person name="Tran D."/>
            <person name="Hathwaick L.T."/>
            <person name="Yim W.C."/>
            <person name="Jenkins J."/>
            <person name="Mckie-Krisberg Z.M."/>
            <person name="Prochnik S."/>
            <person name="Lindquist E."/>
            <person name="Dockter R.B."/>
            <person name="Adam C."/>
            <person name="Molina H."/>
            <person name="Bunkerborg J."/>
            <person name="Jin E."/>
            <person name="Buchheim M."/>
            <person name="Magnuson J."/>
        </authorList>
    </citation>
    <scope>NUCLEOTIDE SEQUENCE</scope>
    <source>
        <strain evidence="1">CCAP 19/18</strain>
    </source>
</reference>
<protein>
    <submittedName>
        <fullName evidence="1">Uncharacterized protein</fullName>
    </submittedName>
</protein>
<accession>A0ABQ7G2F0</accession>
<comment type="caution">
    <text evidence="1">The sequence shown here is derived from an EMBL/GenBank/DDBJ whole genome shotgun (WGS) entry which is preliminary data.</text>
</comment>
<organism evidence="1 2">
    <name type="scientific">Dunaliella salina</name>
    <name type="common">Green alga</name>
    <name type="synonym">Protococcus salinus</name>
    <dbReference type="NCBI Taxonomy" id="3046"/>
    <lineage>
        <taxon>Eukaryota</taxon>
        <taxon>Viridiplantae</taxon>
        <taxon>Chlorophyta</taxon>
        <taxon>core chlorophytes</taxon>
        <taxon>Chlorophyceae</taxon>
        <taxon>CS clade</taxon>
        <taxon>Chlamydomonadales</taxon>
        <taxon>Dunaliellaceae</taxon>
        <taxon>Dunaliella</taxon>
    </lineage>
</organism>
<proteinExistence type="predicted"/>
<sequence>MAVPRTTELTEEEKQVALEPYEDPDGLFRCLVPKGWKAAKGLDKSTGILASWYNPDQPGAETLAIFSTRVEAKTTRDLGSAKVYYIGRVEFDGTTAGMFGSAIETRNVIARDGIKYFLRVTTTRYRYLAFKEIVERVDKVAASFQLL</sequence>
<name>A0ABQ7G2F0_DUNSA</name>
<evidence type="ECO:0000313" key="2">
    <source>
        <dbReference type="Proteomes" id="UP000815325"/>
    </source>
</evidence>
<gene>
    <name evidence="1" type="ORF">DUNSADRAFT_17096</name>
</gene>
<dbReference type="EMBL" id="MU070248">
    <property type="protein sequence ID" value="KAF5828779.1"/>
    <property type="molecule type" value="Genomic_DNA"/>
</dbReference>
<evidence type="ECO:0000313" key="1">
    <source>
        <dbReference type="EMBL" id="KAF5828779.1"/>
    </source>
</evidence>
<dbReference type="Proteomes" id="UP000815325">
    <property type="component" value="Unassembled WGS sequence"/>
</dbReference>